<keyword evidence="1" id="KW-0732">Signal</keyword>
<accession>A0A6A5X2U8</accession>
<dbReference type="PANTHER" id="PTHR35040">
    <property type="match status" value="1"/>
</dbReference>
<organism evidence="2 3">
    <name type="scientific">Amniculicola lignicola CBS 123094</name>
    <dbReference type="NCBI Taxonomy" id="1392246"/>
    <lineage>
        <taxon>Eukaryota</taxon>
        <taxon>Fungi</taxon>
        <taxon>Dikarya</taxon>
        <taxon>Ascomycota</taxon>
        <taxon>Pezizomycotina</taxon>
        <taxon>Dothideomycetes</taxon>
        <taxon>Pleosporomycetidae</taxon>
        <taxon>Pleosporales</taxon>
        <taxon>Amniculicolaceae</taxon>
        <taxon>Amniculicola</taxon>
    </lineage>
</organism>
<dbReference type="AlphaFoldDB" id="A0A6A5X2U8"/>
<dbReference type="Proteomes" id="UP000799779">
    <property type="component" value="Unassembled WGS sequence"/>
</dbReference>
<dbReference type="PANTHER" id="PTHR35040:SF7">
    <property type="entry name" value="FIBRONECTIN TYPE-III DOMAIN-CONTAINING PROTEIN-RELATED"/>
    <property type="match status" value="1"/>
</dbReference>
<evidence type="ECO:0008006" key="4">
    <source>
        <dbReference type="Google" id="ProtNLM"/>
    </source>
</evidence>
<protein>
    <recommendedName>
        <fullName evidence="4">Spherulation-specific family 4</fullName>
    </recommendedName>
</protein>
<gene>
    <name evidence="2" type="ORF">P154DRAFT_421660</name>
</gene>
<reference evidence="2" key="1">
    <citation type="journal article" date="2020" name="Stud. Mycol.">
        <title>101 Dothideomycetes genomes: a test case for predicting lifestyles and emergence of pathogens.</title>
        <authorList>
            <person name="Haridas S."/>
            <person name="Albert R."/>
            <person name="Binder M."/>
            <person name="Bloem J."/>
            <person name="Labutti K."/>
            <person name="Salamov A."/>
            <person name="Andreopoulos B."/>
            <person name="Baker S."/>
            <person name="Barry K."/>
            <person name="Bills G."/>
            <person name="Bluhm B."/>
            <person name="Cannon C."/>
            <person name="Castanera R."/>
            <person name="Culley D."/>
            <person name="Daum C."/>
            <person name="Ezra D."/>
            <person name="Gonzalez J."/>
            <person name="Henrissat B."/>
            <person name="Kuo A."/>
            <person name="Liang C."/>
            <person name="Lipzen A."/>
            <person name="Lutzoni F."/>
            <person name="Magnuson J."/>
            <person name="Mondo S."/>
            <person name="Nolan M."/>
            <person name="Ohm R."/>
            <person name="Pangilinan J."/>
            <person name="Park H.-J."/>
            <person name="Ramirez L."/>
            <person name="Alfaro M."/>
            <person name="Sun H."/>
            <person name="Tritt A."/>
            <person name="Yoshinaga Y."/>
            <person name="Zwiers L.-H."/>
            <person name="Turgeon B."/>
            <person name="Goodwin S."/>
            <person name="Spatafora J."/>
            <person name="Crous P."/>
            <person name="Grigoriev I."/>
        </authorList>
    </citation>
    <scope>NUCLEOTIDE SEQUENCE</scope>
    <source>
        <strain evidence="2">CBS 123094</strain>
    </source>
</reference>
<feature type="signal peptide" evidence="1">
    <location>
        <begin position="1"/>
        <end position="17"/>
    </location>
</feature>
<dbReference type="EMBL" id="ML977559">
    <property type="protein sequence ID" value="KAF2006596.1"/>
    <property type="molecule type" value="Genomic_DNA"/>
</dbReference>
<feature type="chain" id="PRO_5025645568" description="Spherulation-specific family 4" evidence="1">
    <location>
        <begin position="18"/>
        <end position="162"/>
    </location>
</feature>
<dbReference type="Pfam" id="PF12138">
    <property type="entry name" value="Spherulin4"/>
    <property type="match status" value="1"/>
</dbReference>
<proteinExistence type="predicted"/>
<keyword evidence="3" id="KW-1185">Reference proteome</keyword>
<dbReference type="InterPro" id="IPR021986">
    <property type="entry name" value="Spherulin4"/>
</dbReference>
<name>A0A6A5X2U8_9PLEO</name>
<sequence length="162" mass="17626">MALSVILPLYVYPSVGAWEPLFEMAASYPRVQFTAVVNPHSGPGVDPLPDATYQLSIERLNSLENVRTIGYVATTWCAKNMSSALDEVALYAGWASKAPSLAMSGIFFDETPTHYTTEYASYLQTLSEAVRSSPGLMDGYVGKKFSCSVISHALCVLEGRSR</sequence>
<evidence type="ECO:0000313" key="3">
    <source>
        <dbReference type="Proteomes" id="UP000799779"/>
    </source>
</evidence>
<evidence type="ECO:0000256" key="1">
    <source>
        <dbReference type="SAM" id="SignalP"/>
    </source>
</evidence>
<evidence type="ECO:0000313" key="2">
    <source>
        <dbReference type="EMBL" id="KAF2006596.1"/>
    </source>
</evidence>
<dbReference type="OrthoDB" id="5342184at2759"/>